<dbReference type="Gramene" id="VVA38400">
    <property type="protein sequence ID" value="VVA38400"/>
    <property type="gene ID" value="Prudul26B026905"/>
</dbReference>
<dbReference type="InParanoid" id="A0A5E4GFJ2"/>
<evidence type="ECO:0000313" key="1">
    <source>
        <dbReference type="EMBL" id="VVA38400.1"/>
    </source>
</evidence>
<name>A0A5E4GFJ2_PRUDU</name>
<gene>
    <name evidence="1" type="ORF">ALMOND_2B026905</name>
</gene>
<dbReference type="EMBL" id="CABIKO010000639">
    <property type="protein sequence ID" value="VVA38400.1"/>
    <property type="molecule type" value="Genomic_DNA"/>
</dbReference>
<reference evidence="2" key="1">
    <citation type="journal article" date="2020" name="Plant J.">
        <title>Transposons played a major role in the diversification between the closely related almond and peach genomes: results from the almond genome sequence.</title>
        <authorList>
            <person name="Alioto T."/>
            <person name="Alexiou K.G."/>
            <person name="Bardil A."/>
            <person name="Barteri F."/>
            <person name="Castanera R."/>
            <person name="Cruz F."/>
            <person name="Dhingra A."/>
            <person name="Duval H."/>
            <person name="Fernandez I Marti A."/>
            <person name="Frias L."/>
            <person name="Galan B."/>
            <person name="Garcia J.L."/>
            <person name="Howad W."/>
            <person name="Gomez-Garrido J."/>
            <person name="Gut M."/>
            <person name="Julca I."/>
            <person name="Morata J."/>
            <person name="Puigdomenech P."/>
            <person name="Ribeca P."/>
            <person name="Rubio Cabetas M.J."/>
            <person name="Vlasova A."/>
            <person name="Wirthensohn M."/>
            <person name="Garcia-Mas J."/>
            <person name="Gabaldon T."/>
            <person name="Casacuberta J.M."/>
            <person name="Arus P."/>
        </authorList>
    </citation>
    <scope>NUCLEOTIDE SEQUENCE [LARGE SCALE GENOMIC DNA]</scope>
    <source>
        <strain evidence="2">cv. Texas</strain>
    </source>
</reference>
<organism evidence="1 2">
    <name type="scientific">Prunus dulcis</name>
    <name type="common">Almond</name>
    <name type="synonym">Amygdalus dulcis</name>
    <dbReference type="NCBI Taxonomy" id="3755"/>
    <lineage>
        <taxon>Eukaryota</taxon>
        <taxon>Viridiplantae</taxon>
        <taxon>Streptophyta</taxon>
        <taxon>Embryophyta</taxon>
        <taxon>Tracheophyta</taxon>
        <taxon>Spermatophyta</taxon>
        <taxon>Magnoliopsida</taxon>
        <taxon>eudicotyledons</taxon>
        <taxon>Gunneridae</taxon>
        <taxon>Pentapetalae</taxon>
        <taxon>rosids</taxon>
        <taxon>fabids</taxon>
        <taxon>Rosales</taxon>
        <taxon>Rosaceae</taxon>
        <taxon>Amygdaloideae</taxon>
        <taxon>Amygdaleae</taxon>
        <taxon>Prunus</taxon>
    </lineage>
</organism>
<proteinExistence type="predicted"/>
<protein>
    <submittedName>
        <fullName evidence="1">Uncharacterized protein</fullName>
    </submittedName>
</protein>
<dbReference type="Proteomes" id="UP000327085">
    <property type="component" value="Unassembled WGS sequence"/>
</dbReference>
<dbReference type="AlphaFoldDB" id="A0A5E4GFJ2"/>
<sequence>MPSEASLDTQHHTPHGNFTILRTGSLTIPKVSNSGKLIHLYPPNTTNLRHLKPSLMPILTCDSFSGRSPVLRMSNTATINPSGRSHALVPSLNLSSTIVIALPS</sequence>
<evidence type="ECO:0000313" key="2">
    <source>
        <dbReference type="Proteomes" id="UP000327085"/>
    </source>
</evidence>
<accession>A0A5E4GFJ2</accession>